<name>A0A4C1YW05_EUMVA</name>
<accession>A0A4C1YW05</accession>
<feature type="region of interest" description="Disordered" evidence="1">
    <location>
        <begin position="1"/>
        <end position="79"/>
    </location>
</feature>
<dbReference type="AlphaFoldDB" id="A0A4C1YW05"/>
<evidence type="ECO:0000256" key="1">
    <source>
        <dbReference type="SAM" id="MobiDB-lite"/>
    </source>
</evidence>
<reference evidence="2 3" key="1">
    <citation type="journal article" date="2019" name="Commun. Biol.">
        <title>The bagworm genome reveals a unique fibroin gene that provides high tensile strength.</title>
        <authorList>
            <person name="Kono N."/>
            <person name="Nakamura H."/>
            <person name="Ohtoshi R."/>
            <person name="Tomita M."/>
            <person name="Numata K."/>
            <person name="Arakawa K."/>
        </authorList>
    </citation>
    <scope>NUCLEOTIDE SEQUENCE [LARGE SCALE GENOMIC DNA]</scope>
</reference>
<evidence type="ECO:0000313" key="3">
    <source>
        <dbReference type="Proteomes" id="UP000299102"/>
    </source>
</evidence>
<evidence type="ECO:0000313" key="2">
    <source>
        <dbReference type="EMBL" id="GBP79400.1"/>
    </source>
</evidence>
<proteinExistence type="predicted"/>
<comment type="caution">
    <text evidence="2">The sequence shown here is derived from an EMBL/GenBank/DDBJ whole genome shotgun (WGS) entry which is preliminary data.</text>
</comment>
<sequence length="147" mass="15665">MYISGTGVTSMETHAGCPARGPTQRPGPSVTFAQKRAPEDVRPSAARAPAQGDATARTRERRNRAGSQRRASTGNCVENTRHATLHKIIHLERGADGADASACSQRVVRAPLRGRSHQLYDNRSFIGGAYRPTSSSAAAPVPTCEQT</sequence>
<gene>
    <name evidence="2" type="ORF">EVAR_61825_1</name>
</gene>
<dbReference type="EMBL" id="BGZK01001413">
    <property type="protein sequence ID" value="GBP79400.1"/>
    <property type="molecule type" value="Genomic_DNA"/>
</dbReference>
<keyword evidence="3" id="KW-1185">Reference proteome</keyword>
<protein>
    <submittedName>
        <fullName evidence="2">Uncharacterized protein</fullName>
    </submittedName>
</protein>
<dbReference type="Proteomes" id="UP000299102">
    <property type="component" value="Unassembled WGS sequence"/>
</dbReference>
<feature type="compositionally biased region" description="Polar residues" evidence="1">
    <location>
        <begin position="69"/>
        <end position="78"/>
    </location>
</feature>
<organism evidence="2 3">
    <name type="scientific">Eumeta variegata</name>
    <name type="common">Bagworm moth</name>
    <name type="synonym">Eumeta japonica</name>
    <dbReference type="NCBI Taxonomy" id="151549"/>
    <lineage>
        <taxon>Eukaryota</taxon>
        <taxon>Metazoa</taxon>
        <taxon>Ecdysozoa</taxon>
        <taxon>Arthropoda</taxon>
        <taxon>Hexapoda</taxon>
        <taxon>Insecta</taxon>
        <taxon>Pterygota</taxon>
        <taxon>Neoptera</taxon>
        <taxon>Endopterygota</taxon>
        <taxon>Lepidoptera</taxon>
        <taxon>Glossata</taxon>
        <taxon>Ditrysia</taxon>
        <taxon>Tineoidea</taxon>
        <taxon>Psychidae</taxon>
        <taxon>Oiketicinae</taxon>
        <taxon>Eumeta</taxon>
    </lineage>
</organism>
<feature type="compositionally biased region" description="Polar residues" evidence="1">
    <location>
        <begin position="1"/>
        <end position="12"/>
    </location>
</feature>